<comment type="similarity">
    <text evidence="2">Belongs to the cation diffusion facilitator (CDF) transporter (TC 2.A.4) family. SLC30A subfamily.</text>
</comment>
<evidence type="ECO:0008006" key="14">
    <source>
        <dbReference type="Google" id="ProtNLM"/>
    </source>
</evidence>
<evidence type="ECO:0000256" key="2">
    <source>
        <dbReference type="ARBA" id="ARBA00008873"/>
    </source>
</evidence>
<evidence type="ECO:0000256" key="9">
    <source>
        <dbReference type="SAM" id="Phobius"/>
    </source>
</evidence>
<dbReference type="FunFam" id="3.30.70.1350:FF:000001">
    <property type="entry name" value="Metal tolerance protein 11"/>
    <property type="match status" value="1"/>
</dbReference>
<dbReference type="PANTHER" id="PTHR43840">
    <property type="entry name" value="MITOCHONDRIAL METAL TRANSPORTER 1-RELATED"/>
    <property type="match status" value="1"/>
</dbReference>
<sequence>MLHTLAENIKDWKRKRRLSKFYKEQNALLEGHKEDLKNLNEEDVDKMEKDAQEAKEKVWDSRITTITIALNVVLIIAKSIAAWFSGSLAVLASVVDSFMDITSGIVVWYACWKIEKNNREKYPVGMTKLEPLTVVIVGMIMLFANFIVLQRAVIDTIADNLNPRVDLATLIILCTGTGIKFCLFLLCKARKSSACMVLAIDQRNDCLTNVTALLGAWIGQNWWQYADPLGAFCVSGFIIFTWYLTIKEHIPYLIGRRAEGEFIKRITNIAINHDPRIKALDTVHAYHFGANFLVEVHAVFDEPASLQMAHDVAESLQCKLEKLPYVERAFVHCDYKFDGDEHI</sequence>
<dbReference type="InterPro" id="IPR027469">
    <property type="entry name" value="Cation_efflux_TMD_sf"/>
</dbReference>
<feature type="transmembrane region" description="Helical" evidence="9">
    <location>
        <begin position="90"/>
        <end position="111"/>
    </location>
</feature>
<feature type="domain" description="Cation efflux protein transmembrane" evidence="10">
    <location>
        <begin position="65"/>
        <end position="254"/>
    </location>
</feature>
<dbReference type="EMBL" id="CANHGI010000006">
    <property type="protein sequence ID" value="CAI5454826.1"/>
    <property type="molecule type" value="Genomic_DNA"/>
</dbReference>
<dbReference type="NCBIfam" id="TIGR01297">
    <property type="entry name" value="CDF"/>
    <property type="match status" value="1"/>
</dbReference>
<evidence type="ECO:0000256" key="1">
    <source>
        <dbReference type="ARBA" id="ARBA00004127"/>
    </source>
</evidence>
<keyword evidence="7 9" id="KW-0472">Membrane</keyword>
<comment type="caution">
    <text evidence="12">The sequence shown here is derived from an EMBL/GenBank/DDBJ whole genome shotgun (WGS) entry which is preliminary data.</text>
</comment>
<keyword evidence="8" id="KW-0175">Coiled coil</keyword>
<evidence type="ECO:0000313" key="13">
    <source>
        <dbReference type="Proteomes" id="UP001152747"/>
    </source>
</evidence>
<comment type="subcellular location">
    <subcellularLocation>
        <location evidence="1">Endomembrane system</location>
        <topology evidence="1">Multi-pass membrane protein</topology>
    </subcellularLocation>
</comment>
<evidence type="ECO:0000313" key="12">
    <source>
        <dbReference type="EMBL" id="CAI5454826.1"/>
    </source>
</evidence>
<evidence type="ECO:0000259" key="10">
    <source>
        <dbReference type="Pfam" id="PF01545"/>
    </source>
</evidence>
<dbReference type="SUPFAM" id="SSF161111">
    <property type="entry name" value="Cation efflux protein transmembrane domain-like"/>
    <property type="match status" value="1"/>
</dbReference>
<organism evidence="12 13">
    <name type="scientific">Caenorhabditis angaria</name>
    <dbReference type="NCBI Taxonomy" id="860376"/>
    <lineage>
        <taxon>Eukaryota</taxon>
        <taxon>Metazoa</taxon>
        <taxon>Ecdysozoa</taxon>
        <taxon>Nematoda</taxon>
        <taxon>Chromadorea</taxon>
        <taxon>Rhabditida</taxon>
        <taxon>Rhabditina</taxon>
        <taxon>Rhabditomorpha</taxon>
        <taxon>Rhabditoidea</taxon>
        <taxon>Rhabditidae</taxon>
        <taxon>Peloderinae</taxon>
        <taxon>Caenorhabditis</taxon>
    </lineage>
</organism>
<dbReference type="Pfam" id="PF16916">
    <property type="entry name" value="ZT_dimer"/>
    <property type="match status" value="1"/>
</dbReference>
<feature type="transmembrane region" description="Helical" evidence="9">
    <location>
        <begin position="132"/>
        <end position="153"/>
    </location>
</feature>
<dbReference type="GO" id="GO:0012505">
    <property type="term" value="C:endomembrane system"/>
    <property type="evidence" value="ECO:0007669"/>
    <property type="project" value="UniProtKB-SubCell"/>
</dbReference>
<evidence type="ECO:0000256" key="4">
    <source>
        <dbReference type="ARBA" id="ARBA00022692"/>
    </source>
</evidence>
<gene>
    <name evidence="12" type="ORF">CAMP_LOCUS17463</name>
</gene>
<reference evidence="12" key="1">
    <citation type="submission" date="2022-11" db="EMBL/GenBank/DDBJ databases">
        <authorList>
            <person name="Kikuchi T."/>
        </authorList>
    </citation>
    <scope>NUCLEOTIDE SEQUENCE</scope>
    <source>
        <strain evidence="12">PS1010</strain>
    </source>
</reference>
<dbReference type="GO" id="GO:0008324">
    <property type="term" value="F:monoatomic cation transmembrane transporter activity"/>
    <property type="evidence" value="ECO:0007669"/>
    <property type="project" value="InterPro"/>
</dbReference>
<keyword evidence="6" id="KW-0406">Ion transport</keyword>
<evidence type="ECO:0000256" key="3">
    <source>
        <dbReference type="ARBA" id="ARBA00022448"/>
    </source>
</evidence>
<dbReference type="InterPro" id="IPR002524">
    <property type="entry name" value="Cation_efflux"/>
</dbReference>
<dbReference type="GO" id="GO:0016020">
    <property type="term" value="C:membrane"/>
    <property type="evidence" value="ECO:0007669"/>
    <property type="project" value="InterPro"/>
</dbReference>
<keyword evidence="13" id="KW-1185">Reference proteome</keyword>
<protein>
    <recommendedName>
        <fullName evidence="14">Cation efflux protein cytoplasmic domain-containing protein</fullName>
    </recommendedName>
</protein>
<feature type="transmembrane region" description="Helical" evidence="9">
    <location>
        <begin position="63"/>
        <end position="84"/>
    </location>
</feature>
<dbReference type="OrthoDB" id="78296at2759"/>
<dbReference type="Gene3D" id="3.30.70.1350">
    <property type="entry name" value="Cation efflux protein, cytoplasmic domain"/>
    <property type="match status" value="1"/>
</dbReference>
<accession>A0A9P1N8A5</accession>
<dbReference type="SUPFAM" id="SSF160240">
    <property type="entry name" value="Cation efflux protein cytoplasmic domain-like"/>
    <property type="match status" value="1"/>
</dbReference>
<dbReference type="FunFam" id="1.20.1510.10:FF:000005">
    <property type="entry name" value="Putative Cation diffusion facilitator 1"/>
    <property type="match status" value="1"/>
</dbReference>
<dbReference type="InterPro" id="IPR058533">
    <property type="entry name" value="Cation_efflux_TM"/>
</dbReference>
<dbReference type="Pfam" id="PF01545">
    <property type="entry name" value="Cation_efflux"/>
    <property type="match status" value="1"/>
</dbReference>
<evidence type="ECO:0000256" key="6">
    <source>
        <dbReference type="ARBA" id="ARBA00023065"/>
    </source>
</evidence>
<dbReference type="InterPro" id="IPR036837">
    <property type="entry name" value="Cation_efflux_CTD_sf"/>
</dbReference>
<evidence type="ECO:0000256" key="7">
    <source>
        <dbReference type="ARBA" id="ARBA00023136"/>
    </source>
</evidence>
<evidence type="ECO:0000256" key="5">
    <source>
        <dbReference type="ARBA" id="ARBA00022989"/>
    </source>
</evidence>
<dbReference type="InterPro" id="IPR027470">
    <property type="entry name" value="Cation_efflux_CTD"/>
</dbReference>
<dbReference type="PANTHER" id="PTHR43840:SF8">
    <property type="entry name" value="CATION EFFLUX PROTEIN CYTOPLASMIC DOMAIN-CONTAINING PROTEIN"/>
    <property type="match status" value="1"/>
</dbReference>
<keyword evidence="3" id="KW-0813">Transport</keyword>
<evidence type="ECO:0000259" key="11">
    <source>
        <dbReference type="Pfam" id="PF16916"/>
    </source>
</evidence>
<dbReference type="Gene3D" id="1.20.1510.10">
    <property type="entry name" value="Cation efflux protein transmembrane domain"/>
    <property type="match status" value="1"/>
</dbReference>
<dbReference type="AlphaFoldDB" id="A0A9P1N8A5"/>
<name>A0A9P1N8A5_9PELO</name>
<feature type="domain" description="Cation efflux protein cytoplasmic" evidence="11">
    <location>
        <begin position="259"/>
        <end position="334"/>
    </location>
</feature>
<keyword evidence="5 9" id="KW-1133">Transmembrane helix</keyword>
<keyword evidence="4 9" id="KW-0812">Transmembrane</keyword>
<feature type="transmembrane region" description="Helical" evidence="9">
    <location>
        <begin position="165"/>
        <end position="186"/>
    </location>
</feature>
<feature type="transmembrane region" description="Helical" evidence="9">
    <location>
        <begin position="229"/>
        <end position="246"/>
    </location>
</feature>
<dbReference type="InterPro" id="IPR050291">
    <property type="entry name" value="CDF_Transporter"/>
</dbReference>
<dbReference type="Proteomes" id="UP001152747">
    <property type="component" value="Unassembled WGS sequence"/>
</dbReference>
<feature type="coiled-coil region" evidence="8">
    <location>
        <begin position="22"/>
        <end position="57"/>
    </location>
</feature>
<evidence type="ECO:0000256" key="8">
    <source>
        <dbReference type="SAM" id="Coils"/>
    </source>
</evidence>
<proteinExistence type="inferred from homology"/>